<dbReference type="Gene3D" id="3.40.50.300">
    <property type="entry name" value="P-loop containing nucleotide triphosphate hydrolases"/>
    <property type="match status" value="1"/>
</dbReference>
<dbReference type="GeneID" id="40321438"/>
<keyword evidence="5" id="KW-0238">DNA-binding</keyword>
<dbReference type="SUPFAM" id="SSF55271">
    <property type="entry name" value="DNA repair protein MutS, domain I"/>
    <property type="match status" value="1"/>
</dbReference>
<keyword evidence="8" id="KW-1185">Reference proteome</keyword>
<dbReference type="PANTHER" id="PTHR11361:SF148">
    <property type="entry name" value="DNA MISMATCH REPAIR PROTEIN MSH6"/>
    <property type="match status" value="1"/>
</dbReference>
<evidence type="ECO:0000313" key="8">
    <source>
        <dbReference type="Proteomes" id="UP000284403"/>
    </source>
</evidence>
<feature type="domain" description="DNA mismatch repair proteins mutS family" evidence="6">
    <location>
        <begin position="847"/>
        <end position="863"/>
    </location>
</feature>
<evidence type="ECO:0000256" key="2">
    <source>
        <dbReference type="ARBA" id="ARBA00022741"/>
    </source>
</evidence>
<dbReference type="GO" id="GO:0140664">
    <property type="term" value="F:ATP-dependent DNA damage sensor activity"/>
    <property type="evidence" value="ECO:0007669"/>
    <property type="project" value="InterPro"/>
</dbReference>
<dbReference type="Pfam" id="PF05192">
    <property type="entry name" value="MutS_III"/>
    <property type="match status" value="1"/>
</dbReference>
<dbReference type="SMART" id="SM00534">
    <property type="entry name" value="MUTSac"/>
    <property type="match status" value="1"/>
</dbReference>
<dbReference type="Gene3D" id="1.10.1420.10">
    <property type="match status" value="2"/>
</dbReference>
<dbReference type="SUPFAM" id="SSF48334">
    <property type="entry name" value="DNA repair protein MutS, domain III"/>
    <property type="match status" value="1"/>
</dbReference>
<evidence type="ECO:0000256" key="3">
    <source>
        <dbReference type="ARBA" id="ARBA00022763"/>
    </source>
</evidence>
<dbReference type="PROSITE" id="PS00486">
    <property type="entry name" value="DNA_MISMATCH_REPAIR_2"/>
    <property type="match status" value="1"/>
</dbReference>
<dbReference type="Pfam" id="PF01624">
    <property type="entry name" value="MutS_I"/>
    <property type="match status" value="1"/>
</dbReference>
<name>A0A3R7MMK3_9TRYP</name>
<dbReference type="AlphaFoldDB" id="A0A3R7MMK3"/>
<dbReference type="Gene3D" id="3.40.1170.10">
    <property type="entry name" value="DNA repair protein MutS, domain I"/>
    <property type="match status" value="1"/>
</dbReference>
<dbReference type="GO" id="GO:0006298">
    <property type="term" value="P:mismatch repair"/>
    <property type="evidence" value="ECO:0007669"/>
    <property type="project" value="InterPro"/>
</dbReference>
<dbReference type="InterPro" id="IPR045076">
    <property type="entry name" value="MutS"/>
</dbReference>
<dbReference type="InterPro" id="IPR007696">
    <property type="entry name" value="DNA_mismatch_repair_MutS_core"/>
</dbReference>
<sequence length="1009" mass="110470">MEDARVDCAGAGRMDHTYSFLAGIDLMRPPSSIVIPAEDLDAMATVERQYWEIKAKYFDALIFFKSGKFYELYGHDATIAHREFGLRLAPESNNRRKMRLAGVPEQSFSEWARLFVFRGYKVGRVEQMKEEAETPTAKTARAKVLQRELVEVLTPGTLTDPAMVSGAGSVFILALCPLPKGGVDGLAVDLSRHAVYHCPCAAGWNGALREEEVLLMLCALLQQLRPREIIFPRHFFTNANQPDRGTVFARRLVDWIEDEGFRVELVEVALPASSHEKSDGEDVYLDAHMFLAYYFRTLRLFHAEPILSEAKPYTLHLPYASPDANIVRGPAAGSPASSSILWHERREDRGLVLDATTVSNLELVSSLRDGGERGSLNQLLNRCCTNGGKRLMRAWILRPSASSRVIVARQEAVRYIVAHKLDQFWGEGEGEGGEPEPTPPRAAAALPTVAAGGACEREPRCGVKRERLVGGAFERRFAGLVEVDFERNLSRLAELKSNHDSQVAFVDPLVQYKKQFQLILATVQAFEDMVEWSRGIQKGRSEPPALLKELWAQIDAAVPAVNSIGSCFDRQAALASGVIAPSRGKSPAYDAASDSLDAIEAKLQEELRRLKEGVFAGAGINYCAIGNDRFLVEVPLRAAPKTPLSGFLERSRSGKSVKYAVASLGPLVEEHKKAKADKSNALLLVLRNVASHMCNHFPLLYGATEALAYFDCLLSLASLQNCGITSAWPIVEDDSAGARVDAEQLTHPFLSRDSVPNSVHLSAAQGRILLLTGPNMAGKSTLMRTVAVNVIIAQMGGPIFGTLMRLATVSRIFTRIGARDASHKGQSTLYVELSETADILRHADPWSLCLVDELGRGTSTHDGYAIAHATLSSLKRRLPVSPLLLFSTHYHALAQEQVGGNQANASSSPRHQGSTVQLGYMDFSLSDGRKDGVSAITFLYRLVSGICTRSYGVEVALLAGISSSLVGTAALKSHELASWNDRQKDIRTIRQFLEATNAAPVLKKEEEKS</sequence>
<keyword evidence="4" id="KW-0067">ATP-binding</keyword>
<dbReference type="Proteomes" id="UP000284403">
    <property type="component" value="Unassembled WGS sequence"/>
</dbReference>
<dbReference type="InterPro" id="IPR007695">
    <property type="entry name" value="DNA_mismatch_repair_MutS-lik_N"/>
</dbReference>
<dbReference type="GO" id="GO:0032301">
    <property type="term" value="C:MutSalpha complex"/>
    <property type="evidence" value="ECO:0007669"/>
    <property type="project" value="TreeGrafter"/>
</dbReference>
<dbReference type="EMBL" id="MKKU01000644">
    <property type="protein sequence ID" value="RNF05239.1"/>
    <property type="molecule type" value="Genomic_DNA"/>
</dbReference>
<dbReference type="InterPro" id="IPR000432">
    <property type="entry name" value="DNA_mismatch_repair_MutS_C"/>
</dbReference>
<evidence type="ECO:0000259" key="6">
    <source>
        <dbReference type="PROSITE" id="PS00486"/>
    </source>
</evidence>
<dbReference type="OrthoDB" id="10252754at2759"/>
<dbReference type="Pfam" id="PF00488">
    <property type="entry name" value="MutS_V"/>
    <property type="match status" value="1"/>
</dbReference>
<dbReference type="SUPFAM" id="SSF52540">
    <property type="entry name" value="P-loop containing nucleoside triphosphate hydrolases"/>
    <property type="match status" value="1"/>
</dbReference>
<evidence type="ECO:0000313" key="7">
    <source>
        <dbReference type="EMBL" id="RNF05239.1"/>
    </source>
</evidence>
<dbReference type="RefSeq" id="XP_029225211.1">
    <property type="nucleotide sequence ID" value="XM_029374686.1"/>
</dbReference>
<dbReference type="GO" id="GO:0030983">
    <property type="term" value="F:mismatched DNA binding"/>
    <property type="evidence" value="ECO:0007669"/>
    <property type="project" value="InterPro"/>
</dbReference>
<dbReference type="InterPro" id="IPR017261">
    <property type="entry name" value="DNA_mismatch_repair_MutS/MSH"/>
</dbReference>
<dbReference type="InterPro" id="IPR016151">
    <property type="entry name" value="DNA_mismatch_repair_MutS_N"/>
</dbReference>
<dbReference type="SMART" id="SM00533">
    <property type="entry name" value="MUTSd"/>
    <property type="match status" value="1"/>
</dbReference>
<dbReference type="InterPro" id="IPR036187">
    <property type="entry name" value="DNA_mismatch_repair_MutS_sf"/>
</dbReference>
<evidence type="ECO:0000256" key="4">
    <source>
        <dbReference type="ARBA" id="ARBA00022840"/>
    </source>
</evidence>
<dbReference type="FunFam" id="3.40.50.300:FF:003151">
    <property type="entry name" value="Mismatch repair protein MSH8, putative"/>
    <property type="match status" value="1"/>
</dbReference>
<dbReference type="InterPro" id="IPR027417">
    <property type="entry name" value="P-loop_NTPase"/>
</dbReference>
<gene>
    <name evidence="7" type="ORF">Tco025E_07827</name>
</gene>
<evidence type="ECO:0000256" key="5">
    <source>
        <dbReference type="ARBA" id="ARBA00023125"/>
    </source>
</evidence>
<protein>
    <submittedName>
        <fullName evidence="7">Mismatch repair protein</fullName>
    </submittedName>
</protein>
<evidence type="ECO:0000256" key="1">
    <source>
        <dbReference type="ARBA" id="ARBA00006271"/>
    </source>
</evidence>
<comment type="similarity">
    <text evidence="1">Belongs to the DNA mismatch repair MutS family.</text>
</comment>
<organism evidence="7 8">
    <name type="scientific">Trypanosoma conorhini</name>
    <dbReference type="NCBI Taxonomy" id="83891"/>
    <lineage>
        <taxon>Eukaryota</taxon>
        <taxon>Discoba</taxon>
        <taxon>Euglenozoa</taxon>
        <taxon>Kinetoplastea</taxon>
        <taxon>Metakinetoplastina</taxon>
        <taxon>Trypanosomatida</taxon>
        <taxon>Trypanosomatidae</taxon>
        <taxon>Trypanosoma</taxon>
    </lineage>
</organism>
<comment type="caution">
    <text evidence="7">The sequence shown here is derived from an EMBL/GenBank/DDBJ whole genome shotgun (WGS) entry which is preliminary data.</text>
</comment>
<keyword evidence="2" id="KW-0547">Nucleotide-binding</keyword>
<proteinExistence type="inferred from homology"/>
<dbReference type="PIRSF" id="PIRSF037677">
    <property type="entry name" value="DNA_mis_repair_Msh6"/>
    <property type="match status" value="1"/>
</dbReference>
<dbReference type="PANTHER" id="PTHR11361">
    <property type="entry name" value="DNA MISMATCH REPAIR PROTEIN MUTS FAMILY MEMBER"/>
    <property type="match status" value="1"/>
</dbReference>
<dbReference type="GO" id="GO:0005524">
    <property type="term" value="F:ATP binding"/>
    <property type="evidence" value="ECO:0007669"/>
    <property type="project" value="UniProtKB-KW"/>
</dbReference>
<reference evidence="7 8" key="1">
    <citation type="journal article" date="2018" name="BMC Genomics">
        <title>Genomic comparison of Trypanosoma conorhini and Trypanosoma rangeli to Trypanosoma cruzi strains of high and low virulence.</title>
        <authorList>
            <person name="Bradwell K.R."/>
            <person name="Koparde V.N."/>
            <person name="Matveyev A.V."/>
            <person name="Serrano M.G."/>
            <person name="Alves J.M."/>
            <person name="Parikh H."/>
            <person name="Huang B."/>
            <person name="Lee V."/>
            <person name="Espinosa-Alvarez O."/>
            <person name="Ortiz P.A."/>
            <person name="Costa-Martins A.G."/>
            <person name="Teixeira M.M."/>
            <person name="Buck G.A."/>
        </authorList>
    </citation>
    <scope>NUCLEOTIDE SEQUENCE [LARGE SCALE GENOMIC DNA]</scope>
    <source>
        <strain evidence="7 8">025E</strain>
    </source>
</reference>
<keyword evidence="3" id="KW-0227">DNA damage</keyword>
<accession>A0A3R7MMK3</accession>